<comment type="subcellular location">
    <subcellularLocation>
        <location evidence="1">Membrane</location>
        <topology evidence="1">Multi-pass membrane protein</topology>
    </subcellularLocation>
</comment>
<dbReference type="Gene3D" id="1.20.1250.20">
    <property type="entry name" value="MFS general substrate transporter like domains"/>
    <property type="match status" value="1"/>
</dbReference>
<feature type="domain" description="Major facilitator superfamily (MFS) profile" evidence="7">
    <location>
        <begin position="67"/>
        <end position="494"/>
    </location>
</feature>
<evidence type="ECO:0000256" key="5">
    <source>
        <dbReference type="SAM" id="MobiDB-lite"/>
    </source>
</evidence>
<evidence type="ECO:0000256" key="4">
    <source>
        <dbReference type="ARBA" id="ARBA00023136"/>
    </source>
</evidence>
<dbReference type="AlphaFoldDB" id="A0AAV2HH00"/>
<name>A0AAV2HH00_LYMST</name>
<organism evidence="8 9">
    <name type="scientific">Lymnaea stagnalis</name>
    <name type="common">Great pond snail</name>
    <name type="synonym">Helix stagnalis</name>
    <dbReference type="NCBI Taxonomy" id="6523"/>
    <lineage>
        <taxon>Eukaryota</taxon>
        <taxon>Metazoa</taxon>
        <taxon>Spiralia</taxon>
        <taxon>Lophotrochozoa</taxon>
        <taxon>Mollusca</taxon>
        <taxon>Gastropoda</taxon>
        <taxon>Heterobranchia</taxon>
        <taxon>Euthyneura</taxon>
        <taxon>Panpulmonata</taxon>
        <taxon>Hygrophila</taxon>
        <taxon>Lymnaeoidea</taxon>
        <taxon>Lymnaeidae</taxon>
        <taxon>Lymnaea</taxon>
    </lineage>
</organism>
<dbReference type="GO" id="GO:0022857">
    <property type="term" value="F:transmembrane transporter activity"/>
    <property type="evidence" value="ECO:0007669"/>
    <property type="project" value="InterPro"/>
</dbReference>
<dbReference type="PANTHER" id="PTHR24064">
    <property type="entry name" value="SOLUTE CARRIER FAMILY 22 MEMBER"/>
    <property type="match status" value="1"/>
</dbReference>
<dbReference type="Proteomes" id="UP001497497">
    <property type="component" value="Unassembled WGS sequence"/>
</dbReference>
<feature type="transmembrane region" description="Helical" evidence="6">
    <location>
        <begin position="113"/>
        <end position="135"/>
    </location>
</feature>
<dbReference type="PROSITE" id="PS50850">
    <property type="entry name" value="MFS"/>
    <property type="match status" value="1"/>
</dbReference>
<keyword evidence="3 6" id="KW-1133">Transmembrane helix</keyword>
<dbReference type="GO" id="GO:0016020">
    <property type="term" value="C:membrane"/>
    <property type="evidence" value="ECO:0007669"/>
    <property type="project" value="UniProtKB-SubCell"/>
</dbReference>
<feature type="transmembrane region" description="Helical" evidence="6">
    <location>
        <begin position="348"/>
        <end position="370"/>
    </location>
</feature>
<keyword evidence="9" id="KW-1185">Reference proteome</keyword>
<dbReference type="PROSITE" id="PS00216">
    <property type="entry name" value="SUGAR_TRANSPORT_1"/>
    <property type="match status" value="1"/>
</dbReference>
<evidence type="ECO:0000313" key="8">
    <source>
        <dbReference type="EMBL" id="CAL1532714.1"/>
    </source>
</evidence>
<feature type="transmembrane region" description="Helical" evidence="6">
    <location>
        <begin position="174"/>
        <end position="192"/>
    </location>
</feature>
<feature type="compositionally biased region" description="Polar residues" evidence="5">
    <location>
        <begin position="634"/>
        <end position="650"/>
    </location>
</feature>
<keyword evidence="2 6" id="KW-0812">Transmembrane</keyword>
<accession>A0AAV2HH00</accession>
<proteinExistence type="predicted"/>
<reference evidence="8 9" key="1">
    <citation type="submission" date="2024-04" db="EMBL/GenBank/DDBJ databases">
        <authorList>
            <consortium name="Genoscope - CEA"/>
            <person name="William W."/>
        </authorList>
    </citation>
    <scope>NUCLEOTIDE SEQUENCE [LARGE SCALE GENOMIC DNA]</scope>
</reference>
<sequence>MNLSEILKEVGNEGLFQILTLIALTMPKMPIQWSMTMMSFASYTPEWCCVPEDVTVDGNCETLAMPNSTVISYKSSYQHCDLNVTLCDHRIYLAPDGASTAVTEWDLVCDRNWIVSFLSSIQMGGVMVGSLVSGFMSELFGRKKVHFASIFLHAVCNVIAGFSNSWIMFAILRFSIGLCIGGFLVVHVPYALEFISARWRVIPASLPFSAIGASLLPLAAWSLPDWRWMHFVCALFCSPFLLAYFFLPESMRWLTVKGRVKEAAKVVETIAKINGRMDYEHEKCLKKIQAIAQKERELLEKGKKYTYLDVYRGWRMARLTLTQQFVWFTTSLVGYGIILGITNLAGNIYLNMFLVEVVEIPFIMVTCYFNNCIGRRLTALIYFSFATIAGLLALIFQLVPDLPNRETGITVMCICCRSFIAGAAAVFIVVSTEVYPTVIRTLGYGAANTAAKVGGVLAPFIINIETIPTIAYSVITATCFLCIVAVWSLEETKNLLMEDTLLKSSSRQSLTTSRSYSLDKTDAQPRIIIDFDTDLIHHKSYSEYDDDSEDDEEGTSQDTREVLVDENLPLLRQRFPMYKPDNSASEREVTLANSGFDAVDLQLPGGSTSGQEVLNVSHVVDYDLLRPGEGHFPSSVSSDSSNKGTQTRTQGEAVEDKSNSKSSALNPKFVREY</sequence>
<evidence type="ECO:0000313" key="9">
    <source>
        <dbReference type="Proteomes" id="UP001497497"/>
    </source>
</evidence>
<evidence type="ECO:0000256" key="2">
    <source>
        <dbReference type="ARBA" id="ARBA00022692"/>
    </source>
</evidence>
<dbReference type="InterPro" id="IPR005828">
    <property type="entry name" value="MFS_sugar_transport-like"/>
</dbReference>
<dbReference type="EMBL" id="CAXITT010000123">
    <property type="protein sequence ID" value="CAL1532714.1"/>
    <property type="molecule type" value="Genomic_DNA"/>
</dbReference>
<feature type="transmembrane region" description="Helical" evidence="6">
    <location>
        <begin position="228"/>
        <end position="247"/>
    </location>
</feature>
<feature type="transmembrane region" description="Helical" evidence="6">
    <location>
        <begin position="408"/>
        <end position="430"/>
    </location>
</feature>
<feature type="transmembrane region" description="Helical" evidence="6">
    <location>
        <begin position="204"/>
        <end position="222"/>
    </location>
</feature>
<evidence type="ECO:0000259" key="7">
    <source>
        <dbReference type="PROSITE" id="PS50850"/>
    </source>
</evidence>
<feature type="transmembrane region" description="Helical" evidence="6">
    <location>
        <begin position="325"/>
        <end position="342"/>
    </location>
</feature>
<comment type="caution">
    <text evidence="8">The sequence shown here is derived from an EMBL/GenBank/DDBJ whole genome shotgun (WGS) entry which is preliminary data.</text>
</comment>
<feature type="transmembrane region" description="Helical" evidence="6">
    <location>
        <begin position="442"/>
        <end position="464"/>
    </location>
</feature>
<gene>
    <name evidence="8" type="ORF">GSLYS_00006732001</name>
</gene>
<dbReference type="InterPro" id="IPR005829">
    <property type="entry name" value="Sugar_transporter_CS"/>
</dbReference>
<keyword evidence="4 6" id="KW-0472">Membrane</keyword>
<feature type="transmembrane region" description="Helical" evidence="6">
    <location>
        <begin position="377"/>
        <end position="396"/>
    </location>
</feature>
<feature type="transmembrane region" description="Helical" evidence="6">
    <location>
        <begin position="147"/>
        <end position="168"/>
    </location>
</feature>
<dbReference type="SUPFAM" id="SSF103473">
    <property type="entry name" value="MFS general substrate transporter"/>
    <property type="match status" value="1"/>
</dbReference>
<protein>
    <recommendedName>
        <fullName evidence="7">Major facilitator superfamily (MFS) profile domain-containing protein</fullName>
    </recommendedName>
</protein>
<feature type="region of interest" description="Disordered" evidence="5">
    <location>
        <begin position="627"/>
        <end position="673"/>
    </location>
</feature>
<dbReference type="InterPro" id="IPR036259">
    <property type="entry name" value="MFS_trans_sf"/>
</dbReference>
<feature type="transmembrane region" description="Helical" evidence="6">
    <location>
        <begin position="470"/>
        <end position="489"/>
    </location>
</feature>
<dbReference type="Pfam" id="PF00083">
    <property type="entry name" value="Sugar_tr"/>
    <property type="match status" value="1"/>
</dbReference>
<feature type="region of interest" description="Disordered" evidence="5">
    <location>
        <begin position="540"/>
        <end position="562"/>
    </location>
</feature>
<evidence type="ECO:0000256" key="6">
    <source>
        <dbReference type="SAM" id="Phobius"/>
    </source>
</evidence>
<feature type="compositionally biased region" description="Acidic residues" evidence="5">
    <location>
        <begin position="543"/>
        <end position="555"/>
    </location>
</feature>
<evidence type="ECO:0000256" key="1">
    <source>
        <dbReference type="ARBA" id="ARBA00004141"/>
    </source>
</evidence>
<evidence type="ECO:0000256" key="3">
    <source>
        <dbReference type="ARBA" id="ARBA00022989"/>
    </source>
</evidence>
<dbReference type="InterPro" id="IPR020846">
    <property type="entry name" value="MFS_dom"/>
</dbReference>